<dbReference type="RefSeq" id="WP_422919383.1">
    <property type="nucleotide sequence ID" value="NZ_JAMZEJ010000004.1"/>
</dbReference>
<organism evidence="1 2">
    <name type="scientific">Rhizosaccharibacter radicis</name>
    <dbReference type="NCBI Taxonomy" id="2782605"/>
    <lineage>
        <taxon>Bacteria</taxon>
        <taxon>Pseudomonadati</taxon>
        <taxon>Pseudomonadota</taxon>
        <taxon>Alphaproteobacteria</taxon>
        <taxon>Acetobacterales</taxon>
        <taxon>Acetobacteraceae</taxon>
        <taxon>Rhizosaccharibacter</taxon>
    </lineage>
</organism>
<comment type="caution">
    <text evidence="1">The sequence shown here is derived from an EMBL/GenBank/DDBJ whole genome shotgun (WGS) entry which is preliminary data.</text>
</comment>
<dbReference type="Proteomes" id="UP001524547">
    <property type="component" value="Unassembled WGS sequence"/>
</dbReference>
<accession>A0ABT1VWC8</accession>
<sequence length="222" mass="24491">MPDRQPDPVEEGRFPGYDVLRKRSSMSWNDRTREVVDRRLAVERGPRTLSADAFRCLEAVCAQIVPQNQGPSFAPLAAYVDEGLTLGLGPGYRNAELPEAPEAWAKALAALDATAQREHDAVFAALDDAQQKSLLQRMQKGELSGPEWTDVPPKLFFSQHVLTDIVAAWAAHPSAWSRIGFGGPASPRGYVRMGFGMRDSWEAAEAHPGQEAKAARENRRVR</sequence>
<dbReference type="EMBL" id="JAMZEJ010000004">
    <property type="protein sequence ID" value="MCQ8240638.1"/>
    <property type="molecule type" value="Genomic_DNA"/>
</dbReference>
<evidence type="ECO:0000313" key="2">
    <source>
        <dbReference type="Proteomes" id="UP001524547"/>
    </source>
</evidence>
<reference evidence="1 2" key="1">
    <citation type="submission" date="2022-06" db="EMBL/GenBank/DDBJ databases">
        <title>Rhizosaccharibacter gen. nov. sp. nov. KSS12, endophytic bacteria isolated from sugarcane.</title>
        <authorList>
            <person name="Pitiwittayakul N."/>
        </authorList>
    </citation>
    <scope>NUCLEOTIDE SEQUENCE [LARGE SCALE GENOMIC DNA]</scope>
    <source>
        <strain evidence="1 2">KSS12</strain>
    </source>
</reference>
<dbReference type="Pfam" id="PF13618">
    <property type="entry name" value="Gluconate_2-dh3"/>
    <property type="match status" value="1"/>
</dbReference>
<protein>
    <submittedName>
        <fullName evidence="1">Gluconate 2-dehydrogenase subunit 3 family protein</fullName>
    </submittedName>
</protein>
<dbReference type="InterPro" id="IPR027056">
    <property type="entry name" value="Gluconate_2DH_su3"/>
</dbReference>
<keyword evidence="2" id="KW-1185">Reference proteome</keyword>
<evidence type="ECO:0000313" key="1">
    <source>
        <dbReference type="EMBL" id="MCQ8240638.1"/>
    </source>
</evidence>
<gene>
    <name evidence="1" type="ORF">NFI88_07245</name>
</gene>
<proteinExistence type="predicted"/>
<name>A0ABT1VWC8_9PROT</name>